<keyword evidence="9" id="KW-1185">Reference proteome</keyword>
<dbReference type="PROSITE" id="PS50850">
    <property type="entry name" value="MFS"/>
    <property type="match status" value="1"/>
</dbReference>
<dbReference type="Pfam" id="PF07690">
    <property type="entry name" value="MFS_1"/>
    <property type="match status" value="1"/>
</dbReference>
<evidence type="ECO:0000256" key="4">
    <source>
        <dbReference type="ARBA" id="ARBA00023136"/>
    </source>
</evidence>
<feature type="transmembrane region" description="Helical" evidence="6">
    <location>
        <begin position="391"/>
        <end position="411"/>
    </location>
</feature>
<feature type="transmembrane region" description="Helical" evidence="6">
    <location>
        <begin position="127"/>
        <end position="150"/>
    </location>
</feature>
<feature type="transmembrane region" description="Helical" evidence="6">
    <location>
        <begin position="364"/>
        <end position="385"/>
    </location>
</feature>
<dbReference type="GeneID" id="36560718"/>
<evidence type="ECO:0000256" key="3">
    <source>
        <dbReference type="ARBA" id="ARBA00022989"/>
    </source>
</evidence>
<feature type="transmembrane region" description="Helical" evidence="6">
    <location>
        <begin position="253"/>
        <end position="276"/>
    </location>
</feature>
<comment type="caution">
    <text evidence="8">The sequence shown here is derived from an EMBL/GenBank/DDBJ whole genome shotgun (WGS) entry which is preliminary data.</text>
</comment>
<organism evidence="8 9">
    <name type="scientific">Aspergillus steynii IBT 23096</name>
    <dbReference type="NCBI Taxonomy" id="1392250"/>
    <lineage>
        <taxon>Eukaryota</taxon>
        <taxon>Fungi</taxon>
        <taxon>Dikarya</taxon>
        <taxon>Ascomycota</taxon>
        <taxon>Pezizomycotina</taxon>
        <taxon>Eurotiomycetes</taxon>
        <taxon>Eurotiomycetidae</taxon>
        <taxon>Eurotiales</taxon>
        <taxon>Aspergillaceae</taxon>
        <taxon>Aspergillus</taxon>
        <taxon>Aspergillus subgen. Circumdati</taxon>
    </lineage>
</organism>
<dbReference type="SUPFAM" id="SSF103473">
    <property type="entry name" value="MFS general substrate transporter"/>
    <property type="match status" value="1"/>
</dbReference>
<evidence type="ECO:0000259" key="7">
    <source>
        <dbReference type="PROSITE" id="PS50850"/>
    </source>
</evidence>
<dbReference type="InterPro" id="IPR020846">
    <property type="entry name" value="MFS_dom"/>
</dbReference>
<dbReference type="InterPro" id="IPR011701">
    <property type="entry name" value="MFS"/>
</dbReference>
<evidence type="ECO:0000313" key="8">
    <source>
        <dbReference type="EMBL" id="PLB53344.1"/>
    </source>
</evidence>
<reference evidence="8 9" key="1">
    <citation type="submission" date="2016-12" db="EMBL/GenBank/DDBJ databases">
        <title>The genomes of Aspergillus section Nigri reveals drivers in fungal speciation.</title>
        <authorList>
            <consortium name="DOE Joint Genome Institute"/>
            <person name="Vesth T.C."/>
            <person name="Nybo J."/>
            <person name="Theobald S."/>
            <person name="Brandl J."/>
            <person name="Frisvad J.C."/>
            <person name="Nielsen K.F."/>
            <person name="Lyhne E.K."/>
            <person name="Kogle M.E."/>
            <person name="Kuo A."/>
            <person name="Riley R."/>
            <person name="Clum A."/>
            <person name="Nolan M."/>
            <person name="Lipzen A."/>
            <person name="Salamov A."/>
            <person name="Henrissat B."/>
            <person name="Wiebenga A."/>
            <person name="De Vries R.P."/>
            <person name="Grigoriev I.V."/>
            <person name="Mortensen U.H."/>
            <person name="Andersen M.R."/>
            <person name="Baker S.E."/>
        </authorList>
    </citation>
    <scope>NUCLEOTIDE SEQUENCE [LARGE SCALE GENOMIC DNA]</scope>
    <source>
        <strain evidence="8 9">IBT 23096</strain>
    </source>
</reference>
<feature type="transmembrane region" description="Helical" evidence="6">
    <location>
        <begin position="215"/>
        <end position="233"/>
    </location>
</feature>
<protein>
    <submittedName>
        <fullName evidence="8">Efflux pump antibiotic resistance protein</fullName>
    </submittedName>
</protein>
<dbReference type="PANTHER" id="PTHR23501">
    <property type="entry name" value="MAJOR FACILITATOR SUPERFAMILY"/>
    <property type="match status" value="1"/>
</dbReference>
<evidence type="ECO:0000256" key="6">
    <source>
        <dbReference type="SAM" id="Phobius"/>
    </source>
</evidence>
<keyword evidence="3 6" id="KW-1133">Transmembrane helix</keyword>
<feature type="transmembrane region" description="Helical" evidence="6">
    <location>
        <begin position="327"/>
        <end position="352"/>
    </location>
</feature>
<evidence type="ECO:0000256" key="5">
    <source>
        <dbReference type="SAM" id="MobiDB-lite"/>
    </source>
</evidence>
<feature type="region of interest" description="Disordered" evidence="5">
    <location>
        <begin position="25"/>
        <end position="55"/>
    </location>
</feature>
<gene>
    <name evidence="8" type="ORF">P170DRAFT_473213</name>
</gene>
<feature type="transmembrane region" description="Helical" evidence="6">
    <location>
        <begin position="156"/>
        <end position="177"/>
    </location>
</feature>
<feature type="transmembrane region" description="Helical" evidence="6">
    <location>
        <begin position="283"/>
        <end position="307"/>
    </location>
</feature>
<dbReference type="GO" id="GO:0000329">
    <property type="term" value="C:fungal-type vacuole membrane"/>
    <property type="evidence" value="ECO:0007669"/>
    <property type="project" value="TreeGrafter"/>
</dbReference>
<sequence>MLARAEVQESAYLDLTDEARSYGAIHGNKRAPPAVSRDLDEEGERFTSPPKDQKTHQDVGSIVAVLLLGEFISNADATLVMASTGQISSEFNSLQDANWLSTAYTLGVCSTLPMYAKLSDILGRTPLLLTAYFFLTFGCIICGTAPAMWVVILGRAISGVGGAGTMVMGSVIILDIIPTKDVAQWRAYINVAMTLGRGAGGPVGGWLTDAIGWRWLFLIQAPLIGLAALPVIFKLKIPHPLPAMTWNGLKTSIFQRIDFLGTGVLTAAVTATVLLVDQGGKSFSWLSWLSCSLSVASVILMASFGYIEMYIAREPIFDLRVLRRPNVLASYLVGSLQIAAQVGIMFSVPLYFEVTKHASTVEAGAHLVPAVLGNAIGGLCAGLFARWTGRYKTLLIMGTVIASSTYMLLWLRWNGHTSFWESLYVIPGGVGTGISSTAAFVLMTSFLELEEMPTVTGGYFLLHTFFMTVSITGTNTILGFEFRRQLRRHIHEPGAPQIIRRAISDLHYIAHLRGYLQQMVVNCYVAALKGTYITSFVLSGVAWLLSFTVREPCL</sequence>
<dbReference type="RefSeq" id="XP_024708646.1">
    <property type="nucleotide sequence ID" value="XM_024853020.1"/>
</dbReference>
<name>A0A2I2GKD8_9EURO</name>
<dbReference type="VEuPathDB" id="FungiDB:P170DRAFT_473213"/>
<evidence type="ECO:0000313" key="9">
    <source>
        <dbReference type="Proteomes" id="UP000234275"/>
    </source>
</evidence>
<dbReference type="OrthoDB" id="6770063at2759"/>
<dbReference type="Proteomes" id="UP000234275">
    <property type="component" value="Unassembled WGS sequence"/>
</dbReference>
<accession>A0A2I2GKD8</accession>
<keyword evidence="4 6" id="KW-0472">Membrane</keyword>
<dbReference type="PANTHER" id="PTHR23501:SF33">
    <property type="entry name" value="MAJOR FACILITATOR SUPERFAMILY (MFS) PROFILE DOMAIN-CONTAINING PROTEIN"/>
    <property type="match status" value="1"/>
</dbReference>
<evidence type="ECO:0000256" key="2">
    <source>
        <dbReference type="ARBA" id="ARBA00022692"/>
    </source>
</evidence>
<dbReference type="AlphaFoldDB" id="A0A2I2GKD8"/>
<dbReference type="GO" id="GO:0015174">
    <property type="term" value="F:basic amino acid transmembrane transporter activity"/>
    <property type="evidence" value="ECO:0007669"/>
    <property type="project" value="TreeGrafter"/>
</dbReference>
<comment type="subcellular location">
    <subcellularLocation>
        <location evidence="1">Membrane</location>
        <topology evidence="1">Multi-pass membrane protein</topology>
    </subcellularLocation>
</comment>
<feature type="transmembrane region" description="Helical" evidence="6">
    <location>
        <begin position="459"/>
        <end position="480"/>
    </location>
</feature>
<proteinExistence type="predicted"/>
<keyword evidence="2 6" id="KW-0812">Transmembrane</keyword>
<evidence type="ECO:0000256" key="1">
    <source>
        <dbReference type="ARBA" id="ARBA00004141"/>
    </source>
</evidence>
<dbReference type="InterPro" id="IPR036259">
    <property type="entry name" value="MFS_trans_sf"/>
</dbReference>
<feature type="transmembrane region" description="Helical" evidence="6">
    <location>
        <begin position="423"/>
        <end position="447"/>
    </location>
</feature>
<feature type="domain" description="Major facilitator superfamily (MFS) profile" evidence="7">
    <location>
        <begin position="62"/>
        <end position="554"/>
    </location>
</feature>
<dbReference type="EMBL" id="MSFO01000002">
    <property type="protein sequence ID" value="PLB53344.1"/>
    <property type="molecule type" value="Genomic_DNA"/>
</dbReference>
<dbReference type="Gene3D" id="1.20.1250.20">
    <property type="entry name" value="MFS general substrate transporter like domains"/>
    <property type="match status" value="1"/>
</dbReference>
<dbReference type="Gene3D" id="1.20.1720.10">
    <property type="entry name" value="Multidrug resistance protein D"/>
    <property type="match status" value="1"/>
</dbReference>